<evidence type="ECO:0000313" key="3">
    <source>
        <dbReference type="Proteomes" id="UP000053593"/>
    </source>
</evidence>
<evidence type="ECO:0000256" key="1">
    <source>
        <dbReference type="SAM" id="Phobius"/>
    </source>
</evidence>
<accession>A0A0D0BR75</accession>
<name>A0A0D0BR75_9AGAR</name>
<gene>
    <name evidence="2" type="ORF">GYMLUDRAFT_371607</name>
</gene>
<dbReference type="AlphaFoldDB" id="A0A0D0BR75"/>
<dbReference type="OrthoDB" id="3349377at2759"/>
<feature type="transmembrane region" description="Helical" evidence="1">
    <location>
        <begin position="21"/>
        <end position="47"/>
    </location>
</feature>
<feature type="non-terminal residue" evidence="2">
    <location>
        <position position="1"/>
    </location>
</feature>
<sequence>MIAESILQMRLYALYSLDKRVLYLMIVSFILSTAASVTVVNYILAHIQAAAHLIPGFSFCFPVFIPPYFYALWIPVLAFEAVLFALAAFQGFRTHQRNNSALQYEERLFKILIRDSIIYFVMLFATYLTCVLVTVINRSYFEVPIPFAFALSCVFGNRTILNVREFHSEVQGAKVPLAGPRRPRLDHPARTTSGSNFSEAYILDDMRIKSHED</sequence>
<feature type="transmembrane region" description="Helical" evidence="1">
    <location>
        <begin position="67"/>
        <end position="89"/>
    </location>
</feature>
<organism evidence="2 3">
    <name type="scientific">Collybiopsis luxurians FD-317 M1</name>
    <dbReference type="NCBI Taxonomy" id="944289"/>
    <lineage>
        <taxon>Eukaryota</taxon>
        <taxon>Fungi</taxon>
        <taxon>Dikarya</taxon>
        <taxon>Basidiomycota</taxon>
        <taxon>Agaricomycotina</taxon>
        <taxon>Agaricomycetes</taxon>
        <taxon>Agaricomycetidae</taxon>
        <taxon>Agaricales</taxon>
        <taxon>Marasmiineae</taxon>
        <taxon>Omphalotaceae</taxon>
        <taxon>Collybiopsis</taxon>
        <taxon>Collybiopsis luxurians</taxon>
    </lineage>
</organism>
<dbReference type="EMBL" id="KN834848">
    <property type="protein sequence ID" value="KIK52144.1"/>
    <property type="molecule type" value="Genomic_DNA"/>
</dbReference>
<protein>
    <submittedName>
        <fullName evidence="2">Uncharacterized protein</fullName>
    </submittedName>
</protein>
<reference evidence="2 3" key="1">
    <citation type="submission" date="2014-04" db="EMBL/GenBank/DDBJ databases">
        <title>Evolutionary Origins and Diversification of the Mycorrhizal Mutualists.</title>
        <authorList>
            <consortium name="DOE Joint Genome Institute"/>
            <consortium name="Mycorrhizal Genomics Consortium"/>
            <person name="Kohler A."/>
            <person name="Kuo A."/>
            <person name="Nagy L.G."/>
            <person name="Floudas D."/>
            <person name="Copeland A."/>
            <person name="Barry K.W."/>
            <person name="Cichocki N."/>
            <person name="Veneault-Fourrey C."/>
            <person name="LaButti K."/>
            <person name="Lindquist E.A."/>
            <person name="Lipzen A."/>
            <person name="Lundell T."/>
            <person name="Morin E."/>
            <person name="Murat C."/>
            <person name="Riley R."/>
            <person name="Ohm R."/>
            <person name="Sun H."/>
            <person name="Tunlid A."/>
            <person name="Henrissat B."/>
            <person name="Grigoriev I.V."/>
            <person name="Hibbett D.S."/>
            <person name="Martin F."/>
        </authorList>
    </citation>
    <scope>NUCLEOTIDE SEQUENCE [LARGE SCALE GENOMIC DNA]</scope>
    <source>
        <strain evidence="2 3">FD-317 M1</strain>
    </source>
</reference>
<feature type="transmembrane region" description="Helical" evidence="1">
    <location>
        <begin position="117"/>
        <end position="137"/>
    </location>
</feature>
<evidence type="ECO:0000313" key="2">
    <source>
        <dbReference type="EMBL" id="KIK52144.1"/>
    </source>
</evidence>
<dbReference type="Proteomes" id="UP000053593">
    <property type="component" value="Unassembled WGS sequence"/>
</dbReference>
<dbReference type="HOGENOM" id="CLU_035509_14_2_1"/>
<proteinExistence type="predicted"/>
<keyword evidence="1" id="KW-0812">Transmembrane</keyword>
<keyword evidence="3" id="KW-1185">Reference proteome</keyword>
<keyword evidence="1" id="KW-1133">Transmembrane helix</keyword>
<keyword evidence="1" id="KW-0472">Membrane</keyword>